<comment type="caution">
    <text evidence="2">The sequence shown here is derived from an EMBL/GenBank/DDBJ whole genome shotgun (WGS) entry which is preliminary data.</text>
</comment>
<dbReference type="PANTHER" id="PTHR15739:SF4">
    <property type="entry name" value="F-BOX ONLY PROTEIN 41"/>
    <property type="match status" value="1"/>
</dbReference>
<proteinExistence type="predicted"/>
<feature type="region of interest" description="Disordered" evidence="1">
    <location>
        <begin position="1"/>
        <end position="23"/>
    </location>
</feature>
<accession>A0ABQ9U7F5</accession>
<reference evidence="2 3" key="1">
    <citation type="submission" date="2023-05" db="EMBL/GenBank/DDBJ databases">
        <title>B98-5 Cell Line De Novo Hybrid Assembly: An Optical Mapping Approach.</title>
        <authorList>
            <person name="Kananen K."/>
            <person name="Auerbach J.A."/>
            <person name="Kautto E."/>
            <person name="Blachly J.S."/>
        </authorList>
    </citation>
    <scope>NUCLEOTIDE SEQUENCE [LARGE SCALE GENOMIC DNA]</scope>
    <source>
        <strain evidence="2">B95-8</strain>
        <tissue evidence="2">Cell line</tissue>
    </source>
</reference>
<keyword evidence="3" id="KW-1185">Reference proteome</keyword>
<evidence type="ECO:0000313" key="2">
    <source>
        <dbReference type="EMBL" id="KAK2092680.1"/>
    </source>
</evidence>
<dbReference type="InterPro" id="IPR052283">
    <property type="entry name" value="GenomicStab_NeuMorph_Reg"/>
</dbReference>
<protein>
    <submittedName>
        <fullName evidence="2">F-box only protein 41</fullName>
    </submittedName>
</protein>
<sequence length="69" mass="7344">MLGCQASRDFSDDSPFPFSSQQPTRFSNRCLQMIGRCWPHLRALGVGGAGCGVQGLASLVSNVGMQGRV</sequence>
<dbReference type="PANTHER" id="PTHR15739">
    <property type="entry name" value="ZINC FINGER PROTEIN"/>
    <property type="match status" value="1"/>
</dbReference>
<gene>
    <name evidence="2" type="primary">FBXO41_1</name>
    <name evidence="2" type="ORF">P7K49_029209</name>
</gene>
<dbReference type="EMBL" id="JASSZA010000015">
    <property type="protein sequence ID" value="KAK2092680.1"/>
    <property type="molecule type" value="Genomic_DNA"/>
</dbReference>
<evidence type="ECO:0000313" key="3">
    <source>
        <dbReference type="Proteomes" id="UP001266305"/>
    </source>
</evidence>
<feature type="compositionally biased region" description="Low complexity" evidence="1">
    <location>
        <begin position="13"/>
        <end position="23"/>
    </location>
</feature>
<dbReference type="Proteomes" id="UP001266305">
    <property type="component" value="Unassembled WGS sequence"/>
</dbReference>
<organism evidence="2 3">
    <name type="scientific">Saguinus oedipus</name>
    <name type="common">Cotton-top tamarin</name>
    <name type="synonym">Oedipomidas oedipus</name>
    <dbReference type="NCBI Taxonomy" id="9490"/>
    <lineage>
        <taxon>Eukaryota</taxon>
        <taxon>Metazoa</taxon>
        <taxon>Chordata</taxon>
        <taxon>Craniata</taxon>
        <taxon>Vertebrata</taxon>
        <taxon>Euteleostomi</taxon>
        <taxon>Mammalia</taxon>
        <taxon>Eutheria</taxon>
        <taxon>Euarchontoglires</taxon>
        <taxon>Primates</taxon>
        <taxon>Haplorrhini</taxon>
        <taxon>Platyrrhini</taxon>
        <taxon>Cebidae</taxon>
        <taxon>Callitrichinae</taxon>
        <taxon>Saguinus</taxon>
    </lineage>
</organism>
<name>A0ABQ9U7F5_SAGOE</name>
<evidence type="ECO:0000256" key="1">
    <source>
        <dbReference type="SAM" id="MobiDB-lite"/>
    </source>
</evidence>